<dbReference type="SUPFAM" id="SSF55961">
    <property type="entry name" value="Bet v1-like"/>
    <property type="match status" value="1"/>
</dbReference>
<dbReference type="InterPro" id="IPR001666">
    <property type="entry name" value="PI_transfer"/>
</dbReference>
<dbReference type="PANTHER" id="PTHR10658">
    <property type="entry name" value="PHOSPHATIDYLINOSITOL TRANSFER PROTEIN"/>
    <property type="match status" value="1"/>
</dbReference>
<evidence type="ECO:0000259" key="1">
    <source>
        <dbReference type="Pfam" id="PF02121"/>
    </source>
</evidence>
<name>A0A1Y1N5C4_PHOPY</name>
<sequence length="211" mass="24679">MLVKEYRIPIPLTVEEYRIAQLYMIAKKSREESSGAGSGVEILVNEPYSDGPGGQGQYTHKIYHIGSHLPGWLKGILPKTALMADEEAWNAYPYTKTRYTCPFVEKFYLEIETYYFNDNGHQENVFRLNGSDLRNRIVDTIDIVRDQLYGTDYVKEEDPKYYRSEKTGRGPLTETWLEDYWNEVCDAVLLPLKLVCFRFRGELSRYETENR</sequence>
<dbReference type="Gene3D" id="3.30.530.20">
    <property type="match status" value="1"/>
</dbReference>
<dbReference type="EMBL" id="GEZM01012192">
    <property type="protein sequence ID" value="JAV93122.1"/>
    <property type="molecule type" value="Transcribed_RNA"/>
</dbReference>
<dbReference type="AlphaFoldDB" id="A0A1Y1N5C4"/>
<dbReference type="PRINTS" id="PR00391">
    <property type="entry name" value="PITRANSFER"/>
</dbReference>
<organism evidence="2">
    <name type="scientific">Photinus pyralis</name>
    <name type="common">Common eastern firefly</name>
    <name type="synonym">Lampyris pyralis</name>
    <dbReference type="NCBI Taxonomy" id="7054"/>
    <lineage>
        <taxon>Eukaryota</taxon>
        <taxon>Metazoa</taxon>
        <taxon>Ecdysozoa</taxon>
        <taxon>Arthropoda</taxon>
        <taxon>Hexapoda</taxon>
        <taxon>Insecta</taxon>
        <taxon>Pterygota</taxon>
        <taxon>Neoptera</taxon>
        <taxon>Endopterygota</taxon>
        <taxon>Coleoptera</taxon>
        <taxon>Polyphaga</taxon>
        <taxon>Elateriformia</taxon>
        <taxon>Elateroidea</taxon>
        <taxon>Lampyridae</taxon>
        <taxon>Lampyrinae</taxon>
        <taxon>Photinus</taxon>
    </lineage>
</organism>
<dbReference type="GO" id="GO:0008526">
    <property type="term" value="F:phosphatidylinositol transfer activity"/>
    <property type="evidence" value="ECO:0007669"/>
    <property type="project" value="TreeGrafter"/>
</dbReference>
<reference evidence="2" key="1">
    <citation type="journal article" date="2016" name="Sci. Rep.">
        <title>Molecular characterization of firefly nuptial gifts: a multi-omics approach sheds light on postcopulatory sexual selection.</title>
        <authorList>
            <person name="Al-Wathiqui N."/>
            <person name="Fallon T.R."/>
            <person name="South A."/>
            <person name="Weng J.K."/>
            <person name="Lewis S.M."/>
        </authorList>
    </citation>
    <scope>NUCLEOTIDE SEQUENCE</scope>
</reference>
<dbReference type="GO" id="GO:0005737">
    <property type="term" value="C:cytoplasm"/>
    <property type="evidence" value="ECO:0007669"/>
    <property type="project" value="TreeGrafter"/>
</dbReference>
<dbReference type="EMBL" id="GEZM01012193">
    <property type="protein sequence ID" value="JAV93119.1"/>
    <property type="molecule type" value="Transcribed_RNA"/>
</dbReference>
<proteinExistence type="predicted"/>
<feature type="domain" description="Phosphatidylinositol transfer protein N-terminal" evidence="1">
    <location>
        <begin position="1"/>
        <end position="199"/>
    </location>
</feature>
<evidence type="ECO:0000313" key="2">
    <source>
        <dbReference type="EMBL" id="JAV93122.1"/>
    </source>
</evidence>
<dbReference type="InterPro" id="IPR023393">
    <property type="entry name" value="START-like_dom_sf"/>
</dbReference>
<dbReference type="InterPro" id="IPR055261">
    <property type="entry name" value="PI_transfer_N"/>
</dbReference>
<dbReference type="GO" id="GO:0008525">
    <property type="term" value="F:phosphatidylcholine transporter activity"/>
    <property type="evidence" value="ECO:0007669"/>
    <property type="project" value="TreeGrafter"/>
</dbReference>
<accession>A0A1Y1N5C4</accession>
<dbReference type="Pfam" id="PF02121">
    <property type="entry name" value="IP_trans"/>
    <property type="match status" value="1"/>
</dbReference>
<dbReference type="PANTHER" id="PTHR10658:SF81">
    <property type="entry name" value="PROTEIN RETINAL DEGENERATION B"/>
    <property type="match status" value="1"/>
</dbReference>
<dbReference type="GO" id="GO:0035091">
    <property type="term" value="F:phosphatidylinositol binding"/>
    <property type="evidence" value="ECO:0007669"/>
    <property type="project" value="TreeGrafter"/>
</dbReference>
<dbReference type="GO" id="GO:0031210">
    <property type="term" value="F:phosphatidylcholine binding"/>
    <property type="evidence" value="ECO:0007669"/>
    <property type="project" value="TreeGrafter"/>
</dbReference>
<protein>
    <recommendedName>
        <fullName evidence="1">Phosphatidylinositol transfer protein N-terminal domain-containing protein</fullName>
    </recommendedName>
</protein>